<sequence length="39" mass="4224">MKLEYVVIAGQHPAVNMPLLLAHTARQTTLVGSGRGFVF</sequence>
<reference evidence="1" key="1">
    <citation type="submission" date="2018-05" db="EMBL/GenBank/DDBJ databases">
        <authorList>
            <person name="Lanie J.A."/>
            <person name="Ng W.-L."/>
            <person name="Kazmierczak K.M."/>
            <person name="Andrzejewski T.M."/>
            <person name="Davidsen T.M."/>
            <person name="Wayne K.J."/>
            <person name="Tettelin H."/>
            <person name="Glass J.I."/>
            <person name="Rusch D."/>
            <person name="Podicherti R."/>
            <person name="Tsui H.-C.T."/>
            <person name="Winkler M.E."/>
        </authorList>
    </citation>
    <scope>NUCLEOTIDE SEQUENCE</scope>
</reference>
<gene>
    <name evidence="1" type="ORF">METZ01_LOCUS382611</name>
</gene>
<name>A0A382U718_9ZZZZ</name>
<accession>A0A382U718</accession>
<dbReference type="AlphaFoldDB" id="A0A382U718"/>
<organism evidence="1">
    <name type="scientific">marine metagenome</name>
    <dbReference type="NCBI Taxonomy" id="408172"/>
    <lineage>
        <taxon>unclassified sequences</taxon>
        <taxon>metagenomes</taxon>
        <taxon>ecological metagenomes</taxon>
    </lineage>
</organism>
<protein>
    <submittedName>
        <fullName evidence="1">Uncharacterized protein</fullName>
    </submittedName>
</protein>
<evidence type="ECO:0000313" key="1">
    <source>
        <dbReference type="EMBL" id="SVD29757.1"/>
    </source>
</evidence>
<dbReference type="EMBL" id="UINC01141801">
    <property type="protein sequence ID" value="SVD29757.1"/>
    <property type="molecule type" value="Genomic_DNA"/>
</dbReference>
<proteinExistence type="predicted"/>